<comment type="similarity">
    <text evidence="2">Belongs to the CcmB/CycW/HelB family.</text>
</comment>
<dbReference type="RefSeq" id="WP_379014392.1">
    <property type="nucleotide sequence ID" value="NZ_JBHSDC010000022.1"/>
</dbReference>
<dbReference type="Pfam" id="PF03379">
    <property type="entry name" value="CcmB"/>
    <property type="match status" value="1"/>
</dbReference>
<dbReference type="EMBL" id="JBHSDC010000022">
    <property type="protein sequence ID" value="MFC4232510.1"/>
    <property type="molecule type" value="Genomic_DNA"/>
</dbReference>
<comment type="caution">
    <text evidence="7">The sequence shown here is derived from an EMBL/GenBank/DDBJ whole genome shotgun (WGS) entry which is preliminary data.</text>
</comment>
<protein>
    <submittedName>
        <fullName evidence="7">Heme exporter protein CcmB</fullName>
    </submittedName>
</protein>
<sequence length="239" mass="26859">MKIKIIVFAHSQINFAVAMQQKISHPVIALLRKDILLETRQQYTLYGILLYVISTIFVIYQSMGQPEDKVWDGLFWITQLFVCVNAVAKSFLQDNKGRLLYFYTIASAKDFIISKMLFNLLLMVLMSLLSLAMFTLLLGNPLTNYLQFVGITILGGASISLVFTFLAAIAGKAQQSAALMAIMGFPIIIPQILLLMKITTTAFSTVILEGWWFLIYSLVGLDILVVGLAIILFPFLWKD</sequence>
<evidence type="ECO:0000256" key="1">
    <source>
        <dbReference type="ARBA" id="ARBA00004141"/>
    </source>
</evidence>
<keyword evidence="8" id="KW-1185">Reference proteome</keyword>
<organism evidence="7 8">
    <name type="scientific">Parasediminibacterium paludis</name>
    <dbReference type="NCBI Taxonomy" id="908966"/>
    <lineage>
        <taxon>Bacteria</taxon>
        <taxon>Pseudomonadati</taxon>
        <taxon>Bacteroidota</taxon>
        <taxon>Chitinophagia</taxon>
        <taxon>Chitinophagales</taxon>
        <taxon>Chitinophagaceae</taxon>
        <taxon>Parasediminibacterium</taxon>
    </lineage>
</organism>
<evidence type="ECO:0000313" key="7">
    <source>
        <dbReference type="EMBL" id="MFC4232510.1"/>
    </source>
</evidence>
<keyword evidence="3 6" id="KW-0812">Transmembrane</keyword>
<name>A0ABV8Q0C0_9BACT</name>
<evidence type="ECO:0000256" key="5">
    <source>
        <dbReference type="ARBA" id="ARBA00023136"/>
    </source>
</evidence>
<evidence type="ECO:0000256" key="6">
    <source>
        <dbReference type="SAM" id="Phobius"/>
    </source>
</evidence>
<feature type="transmembrane region" description="Helical" evidence="6">
    <location>
        <begin position="43"/>
        <end position="61"/>
    </location>
</feature>
<gene>
    <name evidence="7" type="ORF">ACFOW1_11440</name>
</gene>
<dbReference type="InterPro" id="IPR003544">
    <property type="entry name" value="Cyt_c_biogenesis_CcmB"/>
</dbReference>
<feature type="transmembrane region" description="Helical" evidence="6">
    <location>
        <begin position="73"/>
        <end position="92"/>
    </location>
</feature>
<accession>A0ABV8Q0C0</accession>
<keyword evidence="5 6" id="KW-0472">Membrane</keyword>
<feature type="transmembrane region" description="Helical" evidence="6">
    <location>
        <begin position="211"/>
        <end position="237"/>
    </location>
</feature>
<evidence type="ECO:0000256" key="4">
    <source>
        <dbReference type="ARBA" id="ARBA00022989"/>
    </source>
</evidence>
<dbReference type="Proteomes" id="UP001595906">
    <property type="component" value="Unassembled WGS sequence"/>
</dbReference>
<feature type="transmembrane region" description="Helical" evidence="6">
    <location>
        <begin position="177"/>
        <end position="199"/>
    </location>
</feature>
<comment type="subcellular location">
    <subcellularLocation>
        <location evidence="1">Membrane</location>
        <topology evidence="1">Multi-pass membrane protein</topology>
    </subcellularLocation>
</comment>
<reference evidence="8" key="1">
    <citation type="journal article" date="2019" name="Int. J. Syst. Evol. Microbiol.">
        <title>The Global Catalogue of Microorganisms (GCM) 10K type strain sequencing project: providing services to taxonomists for standard genome sequencing and annotation.</title>
        <authorList>
            <consortium name="The Broad Institute Genomics Platform"/>
            <consortium name="The Broad Institute Genome Sequencing Center for Infectious Disease"/>
            <person name="Wu L."/>
            <person name="Ma J."/>
        </authorList>
    </citation>
    <scope>NUCLEOTIDE SEQUENCE [LARGE SCALE GENOMIC DNA]</scope>
    <source>
        <strain evidence="8">CECT 8010</strain>
    </source>
</reference>
<proteinExistence type="inferred from homology"/>
<feature type="transmembrane region" description="Helical" evidence="6">
    <location>
        <begin position="145"/>
        <end position="170"/>
    </location>
</feature>
<feature type="transmembrane region" description="Helical" evidence="6">
    <location>
        <begin position="117"/>
        <end position="139"/>
    </location>
</feature>
<keyword evidence="4 6" id="KW-1133">Transmembrane helix</keyword>
<evidence type="ECO:0000313" key="8">
    <source>
        <dbReference type="Proteomes" id="UP001595906"/>
    </source>
</evidence>
<evidence type="ECO:0000256" key="2">
    <source>
        <dbReference type="ARBA" id="ARBA00010544"/>
    </source>
</evidence>
<evidence type="ECO:0000256" key="3">
    <source>
        <dbReference type="ARBA" id="ARBA00022692"/>
    </source>
</evidence>